<evidence type="ECO:0000313" key="2">
    <source>
        <dbReference type="EMBL" id="MED6110846.1"/>
    </source>
</evidence>
<protein>
    <submittedName>
        <fullName evidence="2">Uncharacterized protein</fullName>
    </submittedName>
</protein>
<feature type="coiled-coil region" evidence="1">
    <location>
        <begin position="123"/>
        <end position="150"/>
    </location>
</feature>
<evidence type="ECO:0000313" key="3">
    <source>
        <dbReference type="Proteomes" id="UP001341840"/>
    </source>
</evidence>
<accession>A0ABU6QH94</accession>
<proteinExistence type="predicted"/>
<keyword evidence="3" id="KW-1185">Reference proteome</keyword>
<gene>
    <name evidence="2" type="ORF">PIB30_046730</name>
</gene>
<reference evidence="2 3" key="1">
    <citation type="journal article" date="2023" name="Plants (Basel)">
        <title>Bridging the Gap: Combining Genomics and Transcriptomics Approaches to Understand Stylosanthes scabra, an Orphan Legume from the Brazilian Caatinga.</title>
        <authorList>
            <person name="Ferreira-Neto J.R.C."/>
            <person name="da Silva M.D."/>
            <person name="Binneck E."/>
            <person name="de Melo N.F."/>
            <person name="da Silva R.H."/>
            <person name="de Melo A.L.T.M."/>
            <person name="Pandolfi V."/>
            <person name="Bustamante F.O."/>
            <person name="Brasileiro-Vidal A.C."/>
            <person name="Benko-Iseppon A.M."/>
        </authorList>
    </citation>
    <scope>NUCLEOTIDE SEQUENCE [LARGE SCALE GENOMIC DNA]</scope>
    <source>
        <tissue evidence="2">Leaves</tissue>
    </source>
</reference>
<name>A0ABU6QH94_9FABA</name>
<sequence length="165" mass="18924">MPATILGTRHSSMVTPIQEPEENYGEIYQAKEVQLQGHHYSLRISMTLIVSQDEKDGNPRNGFVTRERLDRALAIGNGKSMGNRTVREGWNQASIHQGNAWQIITGKIQACKATLTKWSRKTFKRADKEIEKLKHTLKDLQDKCPIEEIQQQVQDVKLQISSLWR</sequence>
<keyword evidence="1" id="KW-0175">Coiled coil</keyword>
<dbReference type="EMBL" id="JASCZI010000294">
    <property type="protein sequence ID" value="MED6110846.1"/>
    <property type="molecule type" value="Genomic_DNA"/>
</dbReference>
<evidence type="ECO:0000256" key="1">
    <source>
        <dbReference type="SAM" id="Coils"/>
    </source>
</evidence>
<dbReference type="Proteomes" id="UP001341840">
    <property type="component" value="Unassembled WGS sequence"/>
</dbReference>
<organism evidence="2 3">
    <name type="scientific">Stylosanthes scabra</name>
    <dbReference type="NCBI Taxonomy" id="79078"/>
    <lineage>
        <taxon>Eukaryota</taxon>
        <taxon>Viridiplantae</taxon>
        <taxon>Streptophyta</taxon>
        <taxon>Embryophyta</taxon>
        <taxon>Tracheophyta</taxon>
        <taxon>Spermatophyta</taxon>
        <taxon>Magnoliopsida</taxon>
        <taxon>eudicotyledons</taxon>
        <taxon>Gunneridae</taxon>
        <taxon>Pentapetalae</taxon>
        <taxon>rosids</taxon>
        <taxon>fabids</taxon>
        <taxon>Fabales</taxon>
        <taxon>Fabaceae</taxon>
        <taxon>Papilionoideae</taxon>
        <taxon>50 kb inversion clade</taxon>
        <taxon>dalbergioids sensu lato</taxon>
        <taxon>Dalbergieae</taxon>
        <taxon>Pterocarpus clade</taxon>
        <taxon>Stylosanthes</taxon>
    </lineage>
</organism>
<comment type="caution">
    <text evidence="2">The sequence shown here is derived from an EMBL/GenBank/DDBJ whole genome shotgun (WGS) entry which is preliminary data.</text>
</comment>